<dbReference type="Proteomes" id="UP000005695">
    <property type="component" value="Unassembled WGS sequence"/>
</dbReference>
<dbReference type="SUPFAM" id="SSF49265">
    <property type="entry name" value="Fibronectin type III"/>
    <property type="match status" value="1"/>
</dbReference>
<gene>
    <name evidence="2" type="ORF">Dace_2931</name>
</gene>
<comment type="caution">
    <text evidence="2">The sequence shown here is derived from an EMBL/GenBank/DDBJ whole genome shotgun (WGS) entry which is preliminary data.</text>
</comment>
<dbReference type="InterPro" id="IPR003961">
    <property type="entry name" value="FN3_dom"/>
</dbReference>
<accession>Q1K3A9</accession>
<sequence length="252" mass="28127">MKLRHGLTIMICLTLLVACGKVGPVKPLQKALPSAVNNATLDQKGNALLLAWDIPTTNQDGSPLNNLKGFDIYRSDYNLAKGCPECRPPKNLLRQVDLAYYQSTNRNSKRIFVWDSGIEEEVGFRYRIVPITIEGHAGAEILIHRPCYSAPYPPMDVSGEALDKQVRLSWSAAEESRQGVTIVGYNIYRRSGDNYFAAQPLNDTPVIETAYEDFQVNNGTLYTYAVRTVIDLADQRLESPLSSPINLKPQRP</sequence>
<proteinExistence type="predicted"/>
<evidence type="ECO:0000313" key="2">
    <source>
        <dbReference type="EMBL" id="EAT17065.1"/>
    </source>
</evidence>
<dbReference type="PROSITE" id="PS50853">
    <property type="entry name" value="FN3"/>
    <property type="match status" value="1"/>
</dbReference>
<dbReference type="OrthoDB" id="5401792at2"/>
<dbReference type="Gene3D" id="2.60.40.10">
    <property type="entry name" value="Immunoglobulins"/>
    <property type="match status" value="1"/>
</dbReference>
<dbReference type="InterPro" id="IPR013783">
    <property type="entry name" value="Ig-like_fold"/>
</dbReference>
<dbReference type="RefSeq" id="WP_005997973.1">
    <property type="nucleotide sequence ID" value="NZ_AAEW02000002.1"/>
</dbReference>
<dbReference type="PROSITE" id="PS51257">
    <property type="entry name" value="PROKAR_LIPOPROTEIN"/>
    <property type="match status" value="1"/>
</dbReference>
<dbReference type="InterPro" id="IPR036116">
    <property type="entry name" value="FN3_sf"/>
</dbReference>
<dbReference type="AlphaFoldDB" id="Q1K3A9"/>
<feature type="domain" description="Fibronectin type-III" evidence="1">
    <location>
        <begin position="150"/>
        <end position="252"/>
    </location>
</feature>
<protein>
    <submittedName>
        <fullName evidence="2">Fibronectin, type III</fullName>
    </submittedName>
</protein>
<reference evidence="2" key="2">
    <citation type="submission" date="2006-05" db="EMBL/GenBank/DDBJ databases">
        <title>Sequencing of the draft genome and assembly of Desulfuromonas acetoxidans DSM 684.</title>
        <authorList>
            <consortium name="US DOE Joint Genome Institute (JGI-PGF)"/>
            <person name="Copeland A."/>
            <person name="Lucas S."/>
            <person name="Lapidus A."/>
            <person name="Barry K."/>
            <person name="Detter J.C."/>
            <person name="Glavina del Rio T."/>
            <person name="Hammon N."/>
            <person name="Israni S."/>
            <person name="Dalin E."/>
            <person name="Tice H."/>
            <person name="Bruce D."/>
            <person name="Pitluck S."/>
            <person name="Richardson P."/>
        </authorList>
    </citation>
    <scope>NUCLEOTIDE SEQUENCE [LARGE SCALE GENOMIC DNA]</scope>
    <source>
        <strain evidence="2">DSM 684</strain>
    </source>
</reference>
<reference evidence="2" key="1">
    <citation type="submission" date="2006-05" db="EMBL/GenBank/DDBJ databases">
        <title>Annotation of the draft genome assembly of Desulfuromonas acetoxidans DSM 684.</title>
        <authorList>
            <consortium name="US DOE Joint Genome Institute (JGI-ORNL)"/>
            <person name="Larimer F."/>
            <person name="Land M."/>
            <person name="Hauser L."/>
        </authorList>
    </citation>
    <scope>NUCLEOTIDE SEQUENCE [LARGE SCALE GENOMIC DNA]</scope>
    <source>
        <strain evidence="2">DSM 684</strain>
    </source>
</reference>
<name>Q1K3A9_DESA6</name>
<evidence type="ECO:0000313" key="3">
    <source>
        <dbReference type="Proteomes" id="UP000005695"/>
    </source>
</evidence>
<organism evidence="2 3">
    <name type="scientific">Desulfuromonas acetoxidans (strain DSM 684 / 11070)</name>
    <dbReference type="NCBI Taxonomy" id="281689"/>
    <lineage>
        <taxon>Bacteria</taxon>
        <taxon>Pseudomonadati</taxon>
        <taxon>Thermodesulfobacteriota</taxon>
        <taxon>Desulfuromonadia</taxon>
        <taxon>Desulfuromonadales</taxon>
        <taxon>Desulfuromonadaceae</taxon>
        <taxon>Desulfuromonas</taxon>
    </lineage>
</organism>
<evidence type="ECO:0000259" key="1">
    <source>
        <dbReference type="PROSITE" id="PS50853"/>
    </source>
</evidence>
<dbReference type="EMBL" id="AAEW02000002">
    <property type="protein sequence ID" value="EAT17065.1"/>
    <property type="molecule type" value="Genomic_DNA"/>
</dbReference>
<keyword evidence="3" id="KW-1185">Reference proteome</keyword>